<dbReference type="AlphaFoldDB" id="A0A540N767"/>
<keyword evidence="10" id="KW-1185">Reference proteome</keyword>
<gene>
    <name evidence="9" type="ORF">C1H46_007525</name>
</gene>
<evidence type="ECO:0000256" key="5">
    <source>
        <dbReference type="ARBA" id="ARBA00023203"/>
    </source>
</evidence>
<keyword evidence="3 6" id="KW-0518">Myosin</keyword>
<keyword evidence="1" id="KW-0547">Nucleotide-binding</keyword>
<dbReference type="Gene3D" id="1.20.58.530">
    <property type="match status" value="1"/>
</dbReference>
<keyword evidence="2" id="KW-0067">ATP-binding</keyword>
<dbReference type="Pfam" id="PF00063">
    <property type="entry name" value="Myosin_head"/>
    <property type="match status" value="2"/>
</dbReference>
<evidence type="ECO:0000256" key="6">
    <source>
        <dbReference type="PROSITE-ProRule" id="PRU00782"/>
    </source>
</evidence>
<comment type="similarity">
    <text evidence="6">Belongs to the TRAFAC class myosin-kinesin ATPase superfamily. Myosin family.</text>
</comment>
<keyword evidence="5 6" id="KW-0009">Actin-binding</keyword>
<evidence type="ECO:0000256" key="4">
    <source>
        <dbReference type="ARBA" id="ARBA00023175"/>
    </source>
</evidence>
<dbReference type="GO" id="GO:0016459">
    <property type="term" value="C:myosin complex"/>
    <property type="evidence" value="ECO:0007669"/>
    <property type="project" value="UniProtKB-KW"/>
</dbReference>
<dbReference type="SMART" id="SM00242">
    <property type="entry name" value="MYSc"/>
    <property type="match status" value="1"/>
</dbReference>
<dbReference type="PANTHER" id="PTHR13140:SF706">
    <property type="entry name" value="DILUTE CLASS UNCONVENTIONAL MYOSIN, ISOFORM C"/>
    <property type="match status" value="1"/>
</dbReference>
<evidence type="ECO:0000313" key="9">
    <source>
        <dbReference type="EMBL" id="TQE06887.1"/>
    </source>
</evidence>
<protein>
    <recommendedName>
        <fullName evidence="8">Myosin motor domain-containing protein</fullName>
    </recommendedName>
</protein>
<dbReference type="GO" id="GO:0000146">
    <property type="term" value="F:microfilament motor activity"/>
    <property type="evidence" value="ECO:0007669"/>
    <property type="project" value="TreeGrafter"/>
</dbReference>
<dbReference type="PANTHER" id="PTHR13140">
    <property type="entry name" value="MYOSIN"/>
    <property type="match status" value="1"/>
</dbReference>
<evidence type="ECO:0000256" key="3">
    <source>
        <dbReference type="ARBA" id="ARBA00023123"/>
    </source>
</evidence>
<dbReference type="EMBL" id="VIEB01000095">
    <property type="protein sequence ID" value="TQE06887.1"/>
    <property type="molecule type" value="Genomic_DNA"/>
</dbReference>
<evidence type="ECO:0000259" key="8">
    <source>
        <dbReference type="PROSITE" id="PS51456"/>
    </source>
</evidence>
<comment type="caution">
    <text evidence="9">The sequence shown here is derived from an EMBL/GenBank/DDBJ whole genome shotgun (WGS) entry which is preliminary data.</text>
</comment>
<dbReference type="Proteomes" id="UP000315295">
    <property type="component" value="Unassembled WGS sequence"/>
</dbReference>
<dbReference type="GO" id="GO:0005524">
    <property type="term" value="F:ATP binding"/>
    <property type="evidence" value="ECO:0007669"/>
    <property type="project" value="UniProtKB-KW"/>
</dbReference>
<dbReference type="InterPro" id="IPR027417">
    <property type="entry name" value="P-loop_NTPase"/>
</dbReference>
<proteinExistence type="inferred from homology"/>
<dbReference type="GO" id="GO:0016020">
    <property type="term" value="C:membrane"/>
    <property type="evidence" value="ECO:0007669"/>
    <property type="project" value="TreeGrafter"/>
</dbReference>
<dbReference type="Gene3D" id="1.10.10.820">
    <property type="match status" value="1"/>
</dbReference>
<organism evidence="9 10">
    <name type="scientific">Malus baccata</name>
    <name type="common">Siberian crab apple</name>
    <name type="synonym">Pyrus baccata</name>
    <dbReference type="NCBI Taxonomy" id="106549"/>
    <lineage>
        <taxon>Eukaryota</taxon>
        <taxon>Viridiplantae</taxon>
        <taxon>Streptophyta</taxon>
        <taxon>Embryophyta</taxon>
        <taxon>Tracheophyta</taxon>
        <taxon>Spermatophyta</taxon>
        <taxon>Magnoliopsida</taxon>
        <taxon>eudicotyledons</taxon>
        <taxon>Gunneridae</taxon>
        <taxon>Pentapetalae</taxon>
        <taxon>rosids</taxon>
        <taxon>fabids</taxon>
        <taxon>Rosales</taxon>
        <taxon>Rosaceae</taxon>
        <taxon>Amygdaloideae</taxon>
        <taxon>Maleae</taxon>
        <taxon>Malus</taxon>
    </lineage>
</organism>
<comment type="caution">
    <text evidence="6">Lacks conserved residue(s) required for the propagation of feature annotation.</text>
</comment>
<keyword evidence="4" id="KW-0505">Motor protein</keyword>
<dbReference type="Gene3D" id="3.40.850.10">
    <property type="entry name" value="Kinesin motor domain"/>
    <property type="match status" value="1"/>
</dbReference>
<evidence type="ECO:0000256" key="1">
    <source>
        <dbReference type="ARBA" id="ARBA00022741"/>
    </source>
</evidence>
<dbReference type="GO" id="GO:0007015">
    <property type="term" value="P:actin filament organization"/>
    <property type="evidence" value="ECO:0007669"/>
    <property type="project" value="TreeGrafter"/>
</dbReference>
<dbReference type="PROSITE" id="PS51456">
    <property type="entry name" value="MYOSIN_MOTOR"/>
    <property type="match status" value="1"/>
</dbReference>
<dbReference type="SUPFAM" id="SSF52540">
    <property type="entry name" value="P-loop containing nucleoside triphosphate hydrolases"/>
    <property type="match status" value="1"/>
</dbReference>
<dbReference type="STRING" id="106549.A0A540N767"/>
<dbReference type="GO" id="GO:0005737">
    <property type="term" value="C:cytoplasm"/>
    <property type="evidence" value="ECO:0007669"/>
    <property type="project" value="TreeGrafter"/>
</dbReference>
<evidence type="ECO:0000256" key="7">
    <source>
        <dbReference type="SAM" id="MobiDB-lite"/>
    </source>
</evidence>
<feature type="region of interest" description="Disordered" evidence="7">
    <location>
        <begin position="355"/>
        <end position="395"/>
    </location>
</feature>
<feature type="domain" description="Myosin motor" evidence="8">
    <location>
        <begin position="176"/>
        <end position="333"/>
    </location>
</feature>
<dbReference type="GO" id="GO:0051015">
    <property type="term" value="F:actin filament binding"/>
    <property type="evidence" value="ECO:0007669"/>
    <property type="project" value="TreeGrafter"/>
</dbReference>
<reference evidence="9 10" key="1">
    <citation type="journal article" date="2019" name="G3 (Bethesda)">
        <title>Sequencing of a Wild Apple (Malus baccata) Genome Unravels the Differences Between Cultivated and Wild Apple Species Regarding Disease Resistance and Cold Tolerance.</title>
        <authorList>
            <person name="Chen X."/>
        </authorList>
    </citation>
    <scope>NUCLEOTIDE SEQUENCE [LARGE SCALE GENOMIC DNA]</scope>
    <source>
        <strain evidence="10">cv. Shandingzi</strain>
        <tissue evidence="9">Leaves</tissue>
    </source>
</reference>
<sequence length="429" mass="48428">MYTDVPPGVASAFLLGDSSLQSRRRRAGRPLNRRRSSPSGREPEWSFENPNDFWVQKRHQRLRFTSSRLEKAKRTLRRRRWWRSGRHLRLTNLGVRCPGRWLESHQQIYNVMASPAPLQRMIMGGGQWPAAAGSGSDHIILRDLPADGARAVEFVRDLLHQAAANDPYSGGHLWVRLNVKRASEYKYLNQSDCLEIDGVGDARKFHTLLVRSADVVQVCKEDQEHMLSLLAAVLWLGNISFQAIDNEKHVEVLADEVGKCCTGRSISILGIYGFESLQNGFEQMCINYANERLQQHFNRQLYKLEQEECELDGVDWTKVDFQDNQECLNLFEKSSTLHDSYKSYEFGARRSFASENTAGQPGRLGSVSSPRYDSEEATSLGPGTPGASTPFNGAGCQANGSSNAVSNLLREFEQWRQIFGDDTKALVEV</sequence>
<dbReference type="InterPro" id="IPR036961">
    <property type="entry name" value="Kinesin_motor_dom_sf"/>
</dbReference>
<name>A0A540N767_MALBA</name>
<feature type="compositionally biased region" description="Basic residues" evidence="7">
    <location>
        <begin position="23"/>
        <end position="36"/>
    </location>
</feature>
<evidence type="ECO:0000313" key="10">
    <source>
        <dbReference type="Proteomes" id="UP000315295"/>
    </source>
</evidence>
<dbReference type="InterPro" id="IPR001609">
    <property type="entry name" value="Myosin_head_motor_dom-like"/>
</dbReference>
<evidence type="ECO:0000256" key="2">
    <source>
        <dbReference type="ARBA" id="ARBA00022840"/>
    </source>
</evidence>
<accession>A0A540N767</accession>
<feature type="region of interest" description="Disordered" evidence="7">
    <location>
        <begin position="23"/>
        <end position="46"/>
    </location>
</feature>
<dbReference type="Gene3D" id="1.20.120.720">
    <property type="entry name" value="Myosin VI head, motor domain, U50 subdomain"/>
    <property type="match status" value="1"/>
</dbReference>